<dbReference type="PRINTS" id="PR00039">
    <property type="entry name" value="HTHLYSR"/>
</dbReference>
<dbReference type="GO" id="GO:0003677">
    <property type="term" value="F:DNA binding"/>
    <property type="evidence" value="ECO:0007669"/>
    <property type="project" value="UniProtKB-KW"/>
</dbReference>
<reference evidence="6 7" key="1">
    <citation type="submission" date="2019-01" db="EMBL/GenBank/DDBJ databases">
        <authorList>
            <person name="Chen W.-M."/>
        </authorList>
    </citation>
    <scope>NUCLEOTIDE SEQUENCE [LARGE SCALE GENOMIC DNA]</scope>
    <source>
        <strain evidence="6 7">ICH-3</strain>
    </source>
</reference>
<organism evidence="6 7">
    <name type="scientific">Rubrivivax albus</name>
    <dbReference type="NCBI Taxonomy" id="2499835"/>
    <lineage>
        <taxon>Bacteria</taxon>
        <taxon>Pseudomonadati</taxon>
        <taxon>Pseudomonadota</taxon>
        <taxon>Betaproteobacteria</taxon>
        <taxon>Burkholderiales</taxon>
        <taxon>Sphaerotilaceae</taxon>
        <taxon>Rubrivivax</taxon>
    </lineage>
</organism>
<evidence type="ECO:0000313" key="7">
    <source>
        <dbReference type="Proteomes" id="UP000288178"/>
    </source>
</evidence>
<dbReference type="InterPro" id="IPR036390">
    <property type="entry name" value="WH_DNA-bd_sf"/>
</dbReference>
<evidence type="ECO:0000259" key="5">
    <source>
        <dbReference type="PROSITE" id="PS50931"/>
    </source>
</evidence>
<dbReference type="RefSeq" id="WP_128196588.1">
    <property type="nucleotide sequence ID" value="NZ_SACT01000001.1"/>
</dbReference>
<proteinExistence type="inferred from homology"/>
<gene>
    <name evidence="6" type="ORF">ENE75_06040</name>
</gene>
<dbReference type="Gene3D" id="3.40.190.290">
    <property type="match status" value="1"/>
</dbReference>
<dbReference type="OrthoDB" id="646694at2"/>
<dbReference type="InterPro" id="IPR005119">
    <property type="entry name" value="LysR_subst-bd"/>
</dbReference>
<dbReference type="FunFam" id="1.10.10.10:FF:000001">
    <property type="entry name" value="LysR family transcriptional regulator"/>
    <property type="match status" value="1"/>
</dbReference>
<evidence type="ECO:0000313" key="6">
    <source>
        <dbReference type="EMBL" id="RVT54404.1"/>
    </source>
</evidence>
<dbReference type="Pfam" id="PF00126">
    <property type="entry name" value="HTH_1"/>
    <property type="match status" value="1"/>
</dbReference>
<sequence length="299" mass="33414">MNFSIRQLHAFLALAETRNFTRAAAKVHLSQPALSAAIRSLEDSVGARLFHRDTRHVDLTAEGQAFEGAARRIVREVDTGLDGVRDVLERRRGKVAVALLPSLAAGWLPPILALFCERYPDIEVKVDDLLSEAAQARVLEGHADFAIVATPLNEAMLETTEFCSDHFELVCRHEHRLAASDHIALKDLAGERFIYQVRHSIVGRYLASKLPAHQPRQTMEVHQLATVIGMVRAGIGIAAIPELNLYDFHHHDLARRKLRLPGLVRRLHVVQPRGRTLSSAAQALLDLCEVHRPQAKLRR</sequence>
<protein>
    <submittedName>
        <fullName evidence="6">LysR family transcriptional regulator</fullName>
    </submittedName>
</protein>
<dbReference type="SUPFAM" id="SSF46785">
    <property type="entry name" value="Winged helix' DNA-binding domain"/>
    <property type="match status" value="1"/>
</dbReference>
<dbReference type="PANTHER" id="PTHR30419">
    <property type="entry name" value="HTH-TYPE TRANSCRIPTIONAL REGULATOR YBHD"/>
    <property type="match status" value="1"/>
</dbReference>
<evidence type="ECO:0000256" key="1">
    <source>
        <dbReference type="ARBA" id="ARBA00009437"/>
    </source>
</evidence>
<keyword evidence="4" id="KW-0804">Transcription</keyword>
<accession>A0A3S2W036</accession>
<dbReference type="AlphaFoldDB" id="A0A3S2W036"/>
<dbReference type="InterPro" id="IPR000847">
    <property type="entry name" value="LysR_HTH_N"/>
</dbReference>
<dbReference type="InterPro" id="IPR036388">
    <property type="entry name" value="WH-like_DNA-bd_sf"/>
</dbReference>
<dbReference type="SUPFAM" id="SSF53850">
    <property type="entry name" value="Periplasmic binding protein-like II"/>
    <property type="match status" value="1"/>
</dbReference>
<dbReference type="PANTHER" id="PTHR30419:SF30">
    <property type="entry name" value="LYSR FAMILY TRANSCRIPTIONAL REGULATOR"/>
    <property type="match status" value="1"/>
</dbReference>
<dbReference type="CDD" id="cd08440">
    <property type="entry name" value="PBP2_LTTR_like_4"/>
    <property type="match status" value="1"/>
</dbReference>
<dbReference type="Pfam" id="PF03466">
    <property type="entry name" value="LysR_substrate"/>
    <property type="match status" value="1"/>
</dbReference>
<keyword evidence="3" id="KW-0238">DNA-binding</keyword>
<comment type="caution">
    <text evidence="6">The sequence shown here is derived from an EMBL/GenBank/DDBJ whole genome shotgun (WGS) entry which is preliminary data.</text>
</comment>
<comment type="similarity">
    <text evidence="1">Belongs to the LysR transcriptional regulatory family.</text>
</comment>
<dbReference type="Proteomes" id="UP000288178">
    <property type="component" value="Unassembled WGS sequence"/>
</dbReference>
<dbReference type="PROSITE" id="PS50931">
    <property type="entry name" value="HTH_LYSR"/>
    <property type="match status" value="1"/>
</dbReference>
<feature type="domain" description="HTH lysR-type" evidence="5">
    <location>
        <begin position="1"/>
        <end position="60"/>
    </location>
</feature>
<keyword evidence="2" id="KW-0805">Transcription regulation</keyword>
<name>A0A3S2W036_9BURK</name>
<dbReference type="InterPro" id="IPR050950">
    <property type="entry name" value="HTH-type_LysR_regulators"/>
</dbReference>
<evidence type="ECO:0000256" key="2">
    <source>
        <dbReference type="ARBA" id="ARBA00023015"/>
    </source>
</evidence>
<keyword evidence="7" id="KW-1185">Reference proteome</keyword>
<evidence type="ECO:0000256" key="3">
    <source>
        <dbReference type="ARBA" id="ARBA00023125"/>
    </source>
</evidence>
<dbReference type="EMBL" id="SACT01000001">
    <property type="protein sequence ID" value="RVT54404.1"/>
    <property type="molecule type" value="Genomic_DNA"/>
</dbReference>
<evidence type="ECO:0000256" key="4">
    <source>
        <dbReference type="ARBA" id="ARBA00023163"/>
    </source>
</evidence>
<dbReference type="Gene3D" id="1.10.10.10">
    <property type="entry name" value="Winged helix-like DNA-binding domain superfamily/Winged helix DNA-binding domain"/>
    <property type="match status" value="1"/>
</dbReference>
<dbReference type="GO" id="GO:0005829">
    <property type="term" value="C:cytosol"/>
    <property type="evidence" value="ECO:0007669"/>
    <property type="project" value="TreeGrafter"/>
</dbReference>
<dbReference type="GO" id="GO:0003700">
    <property type="term" value="F:DNA-binding transcription factor activity"/>
    <property type="evidence" value="ECO:0007669"/>
    <property type="project" value="InterPro"/>
</dbReference>